<dbReference type="GO" id="GO:0006351">
    <property type="term" value="P:DNA-templated transcription"/>
    <property type="evidence" value="ECO:0007669"/>
    <property type="project" value="InterPro"/>
</dbReference>
<dbReference type="Proteomes" id="UP000053095">
    <property type="component" value="Unassembled WGS sequence"/>
</dbReference>
<dbReference type="PROSITE" id="PS00463">
    <property type="entry name" value="ZN2_CY6_FUNGAL_1"/>
    <property type="match status" value="1"/>
</dbReference>
<keyword evidence="6" id="KW-0804">Transcription</keyword>
<evidence type="ECO:0000256" key="3">
    <source>
        <dbReference type="ARBA" id="ARBA00022833"/>
    </source>
</evidence>
<dbReference type="PANTHER" id="PTHR31313:SF85">
    <property type="entry name" value="ZN(II)2CYS6 TRANSCRIPTION FACTOR (EUROFUNG)"/>
    <property type="match status" value="1"/>
</dbReference>
<name>A0A478EDN9_TALPI</name>
<sequence>MVRHRHMVCAACRRRKSKCDGGSPRCSACVAANSPCQYDKAPSVAYVRTLQKRIEELESRAAASTSMPVSSSLVEPTPADLDDQPISLNAGGHVSYHNSTSAIHETPVEEPMQDQSYTGSLSVTNEPNAAEIRRALVLDAATQKTVESLHLEASLAHARIPKEVAENLMRLHWCWLHPSFLFVYRPAFTRHMSLLNQQAAPYCTVTLIKVLYAHSCRFLRDPDTVWSSDNHGETFRQVVDRLTSEAKVALAMETLNQPCIPTIQALLQQSAREIACGNSSAAWLYSGMAFRMAIDLGIHVSPDILQSHTSSFSPEDIEIRKRLFWSLYAWDKNMSLYLGRMPNFLLGADTMSRDFLDDFSEQEPWTPFYWGVPEASGLPAYPPVPGQVISCFKSLCTLCRILARIMLELYSFPTTTNDKSVAQASNAKNISFLSIKDAIDTWWSNLPPSLRILTSELPSLSPPPHITSLNLMYNTTLILLHRPRVGGNPQSVSSAVRQSWEICRNATTSIYKILNFCHNCSVPTGNIPRDKLASSF</sequence>
<keyword evidence="2" id="KW-0479">Metal-binding</keyword>
<protein>
    <recommendedName>
        <fullName evidence="8">Zn(2)-C6 fungal-type domain-containing protein</fullName>
    </recommendedName>
</protein>
<evidence type="ECO:0000256" key="6">
    <source>
        <dbReference type="ARBA" id="ARBA00023163"/>
    </source>
</evidence>
<dbReference type="Gene3D" id="4.10.240.10">
    <property type="entry name" value="Zn(2)-C6 fungal-type DNA-binding domain"/>
    <property type="match status" value="1"/>
</dbReference>
<dbReference type="EMBL" id="DF933840">
    <property type="protein sequence ID" value="GAM42785.1"/>
    <property type="molecule type" value="Genomic_DNA"/>
</dbReference>
<dbReference type="AlphaFoldDB" id="A0A478EDN9"/>
<dbReference type="InterPro" id="IPR051615">
    <property type="entry name" value="Transcr_Regulatory_Elem"/>
</dbReference>
<dbReference type="PROSITE" id="PS50048">
    <property type="entry name" value="ZN2_CY6_FUNGAL_2"/>
    <property type="match status" value="1"/>
</dbReference>
<reference evidence="10" key="1">
    <citation type="journal article" date="2015" name="Genome Announc.">
        <title>Draft genome sequence of Talaromyces cellulolyticus strain Y-94, a source of lignocellulosic biomass-degrading enzymes.</title>
        <authorList>
            <person name="Fujii T."/>
            <person name="Koike H."/>
            <person name="Sawayama S."/>
            <person name="Yano S."/>
            <person name="Inoue H."/>
        </authorList>
    </citation>
    <scope>NUCLEOTIDE SEQUENCE [LARGE SCALE GENOMIC DNA]</scope>
    <source>
        <strain evidence="10">Y-94</strain>
    </source>
</reference>
<evidence type="ECO:0000313" key="10">
    <source>
        <dbReference type="Proteomes" id="UP000053095"/>
    </source>
</evidence>
<dbReference type="PANTHER" id="PTHR31313">
    <property type="entry name" value="TY1 ENHANCER ACTIVATOR"/>
    <property type="match status" value="1"/>
</dbReference>
<keyword evidence="5" id="KW-0238">DNA-binding</keyword>
<dbReference type="SMART" id="SM00906">
    <property type="entry name" value="Fungal_trans"/>
    <property type="match status" value="1"/>
</dbReference>
<dbReference type="InterPro" id="IPR007219">
    <property type="entry name" value="XnlR_reg_dom"/>
</dbReference>
<evidence type="ECO:0000256" key="1">
    <source>
        <dbReference type="ARBA" id="ARBA00004123"/>
    </source>
</evidence>
<dbReference type="SMART" id="SM00066">
    <property type="entry name" value="GAL4"/>
    <property type="match status" value="1"/>
</dbReference>
<evidence type="ECO:0000256" key="5">
    <source>
        <dbReference type="ARBA" id="ARBA00023125"/>
    </source>
</evidence>
<proteinExistence type="predicted"/>
<accession>A0A478EDN9</accession>
<evidence type="ECO:0000256" key="2">
    <source>
        <dbReference type="ARBA" id="ARBA00022723"/>
    </source>
</evidence>
<dbReference type="InterPro" id="IPR001138">
    <property type="entry name" value="Zn2Cys6_DnaBD"/>
</dbReference>
<evidence type="ECO:0000256" key="4">
    <source>
        <dbReference type="ARBA" id="ARBA00023015"/>
    </source>
</evidence>
<feature type="domain" description="Zn(2)-C6 fungal-type" evidence="8">
    <location>
        <begin position="8"/>
        <end position="38"/>
    </location>
</feature>
<evidence type="ECO:0000259" key="8">
    <source>
        <dbReference type="PROSITE" id="PS50048"/>
    </source>
</evidence>
<organism evidence="9 10">
    <name type="scientific">Talaromyces pinophilus</name>
    <name type="common">Penicillium pinophilum</name>
    <dbReference type="NCBI Taxonomy" id="128442"/>
    <lineage>
        <taxon>Eukaryota</taxon>
        <taxon>Fungi</taxon>
        <taxon>Dikarya</taxon>
        <taxon>Ascomycota</taxon>
        <taxon>Pezizomycotina</taxon>
        <taxon>Eurotiomycetes</taxon>
        <taxon>Eurotiomycetidae</taxon>
        <taxon>Eurotiales</taxon>
        <taxon>Trichocomaceae</taxon>
        <taxon>Talaromyces</taxon>
        <taxon>Talaromyces sect. Talaromyces</taxon>
    </lineage>
</organism>
<keyword evidence="10" id="KW-1185">Reference proteome</keyword>
<dbReference type="InterPro" id="IPR036864">
    <property type="entry name" value="Zn2-C6_fun-type_DNA-bd_sf"/>
</dbReference>
<dbReference type="GO" id="GO:0008270">
    <property type="term" value="F:zinc ion binding"/>
    <property type="evidence" value="ECO:0007669"/>
    <property type="project" value="InterPro"/>
</dbReference>
<keyword evidence="7" id="KW-0539">Nucleus</keyword>
<gene>
    <name evidence="9" type="ORF">TCE0_044r17080</name>
</gene>
<dbReference type="GO" id="GO:0003677">
    <property type="term" value="F:DNA binding"/>
    <property type="evidence" value="ECO:0007669"/>
    <property type="project" value="UniProtKB-KW"/>
</dbReference>
<keyword evidence="4" id="KW-0805">Transcription regulation</keyword>
<dbReference type="GO" id="GO:0000981">
    <property type="term" value="F:DNA-binding transcription factor activity, RNA polymerase II-specific"/>
    <property type="evidence" value="ECO:0007669"/>
    <property type="project" value="InterPro"/>
</dbReference>
<dbReference type="CDD" id="cd12148">
    <property type="entry name" value="fungal_TF_MHR"/>
    <property type="match status" value="1"/>
</dbReference>
<dbReference type="Pfam" id="PF00172">
    <property type="entry name" value="Zn_clus"/>
    <property type="match status" value="1"/>
</dbReference>
<evidence type="ECO:0000313" key="9">
    <source>
        <dbReference type="EMBL" id="GAM42785.1"/>
    </source>
</evidence>
<dbReference type="Pfam" id="PF04082">
    <property type="entry name" value="Fungal_trans"/>
    <property type="match status" value="1"/>
</dbReference>
<dbReference type="CDD" id="cd00067">
    <property type="entry name" value="GAL4"/>
    <property type="match status" value="1"/>
</dbReference>
<dbReference type="GO" id="GO:0005634">
    <property type="term" value="C:nucleus"/>
    <property type="evidence" value="ECO:0007669"/>
    <property type="project" value="UniProtKB-SubCell"/>
</dbReference>
<comment type="subcellular location">
    <subcellularLocation>
        <location evidence="1">Nucleus</location>
    </subcellularLocation>
</comment>
<evidence type="ECO:0000256" key="7">
    <source>
        <dbReference type="ARBA" id="ARBA00023242"/>
    </source>
</evidence>
<dbReference type="SUPFAM" id="SSF57701">
    <property type="entry name" value="Zn2/Cys6 DNA-binding domain"/>
    <property type="match status" value="1"/>
</dbReference>
<keyword evidence="3" id="KW-0862">Zinc</keyword>